<dbReference type="Pfam" id="PF00990">
    <property type="entry name" value="GGDEF"/>
    <property type="match status" value="1"/>
</dbReference>
<comment type="caution">
    <text evidence="5">The sequence shown here is derived from an EMBL/GenBank/DDBJ whole genome shotgun (WGS) entry which is preliminary data.</text>
</comment>
<dbReference type="RefSeq" id="WP_213124870.1">
    <property type="nucleotide sequence ID" value="NZ_JAGYPG010000002.1"/>
</dbReference>
<accession>A0A942TDI4</accession>
<evidence type="ECO:0000259" key="4">
    <source>
        <dbReference type="PROSITE" id="PS50887"/>
    </source>
</evidence>
<sequence>MLKNQDNVNDTHELFDTLEKLETYETLETLFNTFPDMIIFKDGQDRWINANQYAQSLFGLEETEYIGKTSAELALKKPLFRELFLSRYEQEKKVWELGSLERSEVSFSRQNGLNVTLDVISKPIFDQDGTKKALIIIGRDITDRKQMERNNYYLAYYDQLTNLPNRFKFEEELGNNITISRTLQHNFVVMYLGLDRFKNINETLGPAIGDQLLIQISNRLKKFLQEEWFLARIGGDEFSILIPNTKLEKTFSIAKKIIDSMDNPFFINEYELFITASIGLCNYPEDGEDVQSLMKSADIALNLAKVEGKNQYKAYSSVKDIKTFKAFSIENSLHKAMDMKEFELYYQPKIDIHTNQIIGAEALIRWNHPVWDLVSPKEFISLAEDTGLIIPIGTWVKETACRQNKKWQEEGLKIVPIAVNISAKRFMQKEFVKSIERILKDVQLDPQFLEIEITETSLMENEELAIEVIRQLSELGLKVSLDDFGTGYSALSYLKQFKVDTIKIDSTFIKEIGKNNQDELIVKGIINLIHSLNINVIAEGVETEDQLTFLREHKCNQVQGYLYSRPVKAKEFKELLKKGKIDINLQNKKVIEDFTNRRKYFRLNLHHPLSADMTIIKFMGKDISLGKTEVLIQDLSIGGLGFVSDIKIAARPDMILSIETEILGEIVEFIGKIVWIKELYDDVYHYGMEFMIEEQERDEIAKVINTLTVRLRKNPILPDCRFIITDINTFFKHK</sequence>
<evidence type="ECO:0000259" key="3">
    <source>
        <dbReference type="PROSITE" id="PS50883"/>
    </source>
</evidence>
<reference evidence="5 6" key="1">
    <citation type="submission" date="2021-05" db="EMBL/GenBank/DDBJ databases">
        <title>Novel Bacillus species.</title>
        <authorList>
            <person name="Liu G."/>
        </authorList>
    </citation>
    <scope>NUCLEOTIDE SEQUENCE [LARGE SCALE GENOMIC DNA]</scope>
    <source>
        <strain evidence="6">FJAT-49780</strain>
    </source>
</reference>
<dbReference type="EMBL" id="JAGYPG010000002">
    <property type="protein sequence ID" value="MBS4195670.1"/>
    <property type="molecule type" value="Genomic_DNA"/>
</dbReference>
<feature type="domain" description="EAL" evidence="3">
    <location>
        <begin position="326"/>
        <end position="580"/>
    </location>
</feature>
<evidence type="ECO:0000259" key="2">
    <source>
        <dbReference type="PROSITE" id="PS50113"/>
    </source>
</evidence>
<feature type="domain" description="PAC" evidence="2">
    <location>
        <begin position="101"/>
        <end position="153"/>
    </location>
</feature>
<dbReference type="InterPro" id="IPR013656">
    <property type="entry name" value="PAS_4"/>
</dbReference>
<dbReference type="SUPFAM" id="SSF55785">
    <property type="entry name" value="PYP-like sensor domain (PAS domain)"/>
    <property type="match status" value="1"/>
</dbReference>
<dbReference type="Proteomes" id="UP000681414">
    <property type="component" value="Unassembled WGS sequence"/>
</dbReference>
<dbReference type="CDD" id="cd01949">
    <property type="entry name" value="GGDEF"/>
    <property type="match status" value="1"/>
</dbReference>
<dbReference type="SUPFAM" id="SSF55073">
    <property type="entry name" value="Nucleotide cyclase"/>
    <property type="match status" value="1"/>
</dbReference>
<dbReference type="Pfam" id="PF08448">
    <property type="entry name" value="PAS_4"/>
    <property type="match status" value="1"/>
</dbReference>
<dbReference type="InterPro" id="IPR000700">
    <property type="entry name" value="PAS-assoc_C"/>
</dbReference>
<dbReference type="SMART" id="SM00267">
    <property type="entry name" value="GGDEF"/>
    <property type="match status" value="1"/>
</dbReference>
<dbReference type="NCBIfam" id="TIGR00254">
    <property type="entry name" value="GGDEF"/>
    <property type="match status" value="1"/>
</dbReference>
<dbReference type="PANTHER" id="PTHR44757">
    <property type="entry name" value="DIGUANYLATE CYCLASE DGCP"/>
    <property type="match status" value="1"/>
</dbReference>
<name>A0A942TDI4_9BACI</name>
<dbReference type="Gene3D" id="3.20.20.450">
    <property type="entry name" value="EAL domain"/>
    <property type="match status" value="1"/>
</dbReference>
<evidence type="ECO:0000313" key="6">
    <source>
        <dbReference type="Proteomes" id="UP000681414"/>
    </source>
</evidence>
<organism evidence="5 6">
    <name type="scientific">Lederbergia citri</name>
    <dbReference type="NCBI Taxonomy" id="2833580"/>
    <lineage>
        <taxon>Bacteria</taxon>
        <taxon>Bacillati</taxon>
        <taxon>Bacillota</taxon>
        <taxon>Bacilli</taxon>
        <taxon>Bacillales</taxon>
        <taxon>Bacillaceae</taxon>
        <taxon>Lederbergia</taxon>
    </lineage>
</organism>
<dbReference type="Gene3D" id="3.30.450.20">
    <property type="entry name" value="PAS domain"/>
    <property type="match status" value="1"/>
</dbReference>
<dbReference type="CDD" id="cd01948">
    <property type="entry name" value="EAL"/>
    <property type="match status" value="1"/>
</dbReference>
<evidence type="ECO:0000259" key="1">
    <source>
        <dbReference type="PROSITE" id="PS50112"/>
    </source>
</evidence>
<dbReference type="Pfam" id="PF00563">
    <property type="entry name" value="EAL"/>
    <property type="match status" value="1"/>
</dbReference>
<keyword evidence="6" id="KW-1185">Reference proteome</keyword>
<dbReference type="PROSITE" id="PS50883">
    <property type="entry name" value="EAL"/>
    <property type="match status" value="1"/>
</dbReference>
<feature type="domain" description="PAS" evidence="1">
    <location>
        <begin position="23"/>
        <end position="69"/>
    </location>
</feature>
<dbReference type="CDD" id="cd00130">
    <property type="entry name" value="PAS"/>
    <property type="match status" value="1"/>
</dbReference>
<dbReference type="InterPro" id="IPR009875">
    <property type="entry name" value="PilZ_domain"/>
</dbReference>
<protein>
    <submittedName>
        <fullName evidence="5">EAL domain-containing protein</fullName>
    </submittedName>
</protein>
<proteinExistence type="predicted"/>
<gene>
    <name evidence="5" type="ORF">KHA97_11430</name>
</gene>
<dbReference type="PANTHER" id="PTHR44757:SF2">
    <property type="entry name" value="BIOFILM ARCHITECTURE MAINTENANCE PROTEIN MBAA"/>
    <property type="match status" value="1"/>
</dbReference>
<dbReference type="SUPFAM" id="SSF141868">
    <property type="entry name" value="EAL domain-like"/>
    <property type="match status" value="1"/>
</dbReference>
<dbReference type="InterPro" id="IPR035965">
    <property type="entry name" value="PAS-like_dom_sf"/>
</dbReference>
<dbReference type="InterPro" id="IPR000160">
    <property type="entry name" value="GGDEF_dom"/>
</dbReference>
<dbReference type="SMART" id="SM00052">
    <property type="entry name" value="EAL"/>
    <property type="match status" value="1"/>
</dbReference>
<dbReference type="InterPro" id="IPR035919">
    <property type="entry name" value="EAL_sf"/>
</dbReference>
<dbReference type="NCBIfam" id="TIGR00229">
    <property type="entry name" value="sensory_box"/>
    <property type="match status" value="1"/>
</dbReference>
<dbReference type="PROSITE" id="PS50112">
    <property type="entry name" value="PAS"/>
    <property type="match status" value="1"/>
</dbReference>
<dbReference type="AlphaFoldDB" id="A0A942TDI4"/>
<dbReference type="InterPro" id="IPR000014">
    <property type="entry name" value="PAS"/>
</dbReference>
<dbReference type="PROSITE" id="PS50113">
    <property type="entry name" value="PAC"/>
    <property type="match status" value="1"/>
</dbReference>
<dbReference type="GO" id="GO:0035438">
    <property type="term" value="F:cyclic-di-GMP binding"/>
    <property type="evidence" value="ECO:0007669"/>
    <property type="project" value="InterPro"/>
</dbReference>
<dbReference type="InterPro" id="IPR001633">
    <property type="entry name" value="EAL_dom"/>
</dbReference>
<dbReference type="Gene3D" id="3.30.70.270">
    <property type="match status" value="1"/>
</dbReference>
<dbReference type="InterPro" id="IPR052155">
    <property type="entry name" value="Biofilm_reg_signaling"/>
</dbReference>
<dbReference type="Pfam" id="PF07238">
    <property type="entry name" value="PilZ"/>
    <property type="match status" value="1"/>
</dbReference>
<dbReference type="FunFam" id="3.20.20.450:FF:000001">
    <property type="entry name" value="Cyclic di-GMP phosphodiesterase yahA"/>
    <property type="match status" value="1"/>
</dbReference>
<dbReference type="SMART" id="SM00091">
    <property type="entry name" value="PAS"/>
    <property type="match status" value="1"/>
</dbReference>
<evidence type="ECO:0000313" key="5">
    <source>
        <dbReference type="EMBL" id="MBS4195670.1"/>
    </source>
</evidence>
<dbReference type="InterPro" id="IPR043128">
    <property type="entry name" value="Rev_trsase/Diguanyl_cyclase"/>
</dbReference>
<dbReference type="PROSITE" id="PS50887">
    <property type="entry name" value="GGDEF"/>
    <property type="match status" value="1"/>
</dbReference>
<feature type="domain" description="GGDEF" evidence="4">
    <location>
        <begin position="185"/>
        <end position="317"/>
    </location>
</feature>
<dbReference type="InterPro" id="IPR029787">
    <property type="entry name" value="Nucleotide_cyclase"/>
</dbReference>